<reference evidence="1" key="1">
    <citation type="submission" date="2011-04" db="EMBL/GenBank/DDBJ databases">
        <title>Evolution of plant cell wall degrading machinery underlies the functional diversity of forest fungi.</title>
        <authorList>
            <consortium name="US DOE Joint Genome Institute (JGI-PGF)"/>
            <person name="Eastwood D.C."/>
            <person name="Floudas D."/>
            <person name="Binder M."/>
            <person name="Majcherczyk A."/>
            <person name="Schneider P."/>
            <person name="Aerts A."/>
            <person name="Asiegbu F.O."/>
            <person name="Baker S.E."/>
            <person name="Barry K."/>
            <person name="Bendiksby M."/>
            <person name="Blumentritt M."/>
            <person name="Coutinho P.M."/>
            <person name="Cullen D."/>
            <person name="Cullen D."/>
            <person name="Gathman A."/>
            <person name="Goodell B."/>
            <person name="Henrissat B."/>
            <person name="Ihrmark K."/>
            <person name="Kauserud H."/>
            <person name="Kohler A."/>
            <person name="LaButti K."/>
            <person name="Lapidus A."/>
            <person name="Lavin J.L."/>
            <person name="Lee Y.-H."/>
            <person name="Lindquist E."/>
            <person name="Lilly W."/>
            <person name="Lucas S."/>
            <person name="Morin E."/>
            <person name="Murat C."/>
            <person name="Oguiza J.A."/>
            <person name="Park J."/>
            <person name="Pisabarro A.G."/>
            <person name="Riley R."/>
            <person name="Rosling A."/>
            <person name="Salamov A."/>
            <person name="Schmidt O."/>
            <person name="Schmutz J."/>
            <person name="Skrede I."/>
            <person name="Stenlid J."/>
            <person name="Wiebenga A."/>
            <person name="Xie X."/>
            <person name="Kues U."/>
            <person name="Hibbett D.S."/>
            <person name="Hoffmeister D."/>
            <person name="Hogberg N."/>
            <person name="Martin F."/>
            <person name="Grigoriev I.V."/>
            <person name="Watkinson S.C."/>
        </authorList>
    </citation>
    <scope>NUCLEOTIDE SEQUENCE</scope>
    <source>
        <strain evidence="1">S7.9</strain>
    </source>
</reference>
<sequence>MYTSRPHTLSESLISACQPFIHFYLRAPSSSALTLPRTYPTLIFVCQVRHIPPSSSIENLSNAALGNELVPAQLFITSRRVNAMIFVSSPTRTIPCRADFGFAAWPSPFYFISPASNISHCNTINRNQ</sequence>
<protein>
    <submittedName>
        <fullName evidence="1">Uncharacterized protein</fullName>
    </submittedName>
</protein>
<proteinExistence type="predicted"/>
<dbReference type="RefSeq" id="XP_007321651.1">
    <property type="nucleotide sequence ID" value="XM_007321589.1"/>
</dbReference>
<accession>F8P5H8</accession>
<dbReference type="Proteomes" id="UP000008064">
    <property type="component" value="Unassembled WGS sequence"/>
</dbReference>
<gene>
    <name evidence="1" type="ORF">SERLADRAFT_474855</name>
</gene>
<dbReference type="GeneID" id="18820543"/>
<dbReference type="KEGG" id="sla:SERLADRAFT_474855"/>
<organism>
    <name type="scientific">Serpula lacrymans var. lacrymans (strain S7.9)</name>
    <name type="common">Dry rot fungus</name>
    <dbReference type="NCBI Taxonomy" id="578457"/>
    <lineage>
        <taxon>Eukaryota</taxon>
        <taxon>Fungi</taxon>
        <taxon>Dikarya</taxon>
        <taxon>Basidiomycota</taxon>
        <taxon>Agaricomycotina</taxon>
        <taxon>Agaricomycetes</taxon>
        <taxon>Agaricomycetidae</taxon>
        <taxon>Boletales</taxon>
        <taxon>Coniophorineae</taxon>
        <taxon>Serpulaceae</taxon>
        <taxon>Serpula</taxon>
    </lineage>
</organism>
<dbReference type="HOGENOM" id="CLU_1960912_0_0_1"/>
<name>F8P5H8_SERL9</name>
<dbReference type="AlphaFoldDB" id="F8P5H8"/>
<dbReference type="EMBL" id="GL945438">
    <property type="protein sequence ID" value="EGO21865.1"/>
    <property type="molecule type" value="Genomic_DNA"/>
</dbReference>
<evidence type="ECO:0000313" key="1">
    <source>
        <dbReference type="EMBL" id="EGO21865.1"/>
    </source>
</evidence>